<dbReference type="EMBL" id="CAGKOT010000045">
    <property type="protein sequence ID" value="CAB5381872.1"/>
    <property type="molecule type" value="Genomic_DNA"/>
</dbReference>
<organism evidence="1 2">
    <name type="scientific">Rhizophagus irregularis</name>
    <dbReference type="NCBI Taxonomy" id="588596"/>
    <lineage>
        <taxon>Eukaryota</taxon>
        <taxon>Fungi</taxon>
        <taxon>Fungi incertae sedis</taxon>
        <taxon>Mucoromycota</taxon>
        <taxon>Glomeromycotina</taxon>
        <taxon>Glomeromycetes</taxon>
        <taxon>Glomerales</taxon>
        <taxon>Glomeraceae</taxon>
        <taxon>Rhizophagus</taxon>
    </lineage>
</organism>
<dbReference type="Proteomes" id="UP000684084">
    <property type="component" value="Unassembled WGS sequence"/>
</dbReference>
<evidence type="ECO:0000313" key="1">
    <source>
        <dbReference type="EMBL" id="CAB5381872.1"/>
    </source>
</evidence>
<gene>
    <name evidence="1" type="ORF">CHRIB12_LOCUS17719</name>
</gene>
<dbReference type="AlphaFoldDB" id="A0A2I1EGD5"/>
<proteinExistence type="predicted"/>
<dbReference type="OrthoDB" id="2369454at2759"/>
<sequence length="72" mass="8318">MEQENNESVNEEQDGGIEETDDFDLTTISFKLTIALLDVEQWVINFQPINYMQNLQTLDQTGSGHRKRKLTS</sequence>
<evidence type="ECO:0000313" key="2">
    <source>
        <dbReference type="Proteomes" id="UP000684084"/>
    </source>
</evidence>
<name>A0A2I1EGD5_9GLOM</name>
<dbReference type="VEuPathDB" id="FungiDB:RhiirFUN_020596"/>
<protein>
    <submittedName>
        <fullName evidence="1">Uncharacterized protein</fullName>
    </submittedName>
</protein>
<accession>A0A2I1EGD5</accession>
<reference evidence="1" key="1">
    <citation type="submission" date="2020-05" db="EMBL/GenBank/DDBJ databases">
        <authorList>
            <person name="Rincon C."/>
            <person name="Sanders R I."/>
            <person name="Robbins C."/>
            <person name="Chaturvedi A."/>
        </authorList>
    </citation>
    <scope>NUCLEOTIDE SEQUENCE</scope>
    <source>
        <strain evidence="1">CHB12</strain>
    </source>
</reference>
<comment type="caution">
    <text evidence="1">The sequence shown here is derived from an EMBL/GenBank/DDBJ whole genome shotgun (WGS) entry which is preliminary data.</text>
</comment>